<dbReference type="Proteomes" id="UP000248827">
    <property type="component" value="Unassembled WGS sequence"/>
</dbReference>
<keyword evidence="4" id="KW-1185">Reference proteome</keyword>
<dbReference type="EMBL" id="QGTZ01000001">
    <property type="protein sequence ID" value="PWW45430.1"/>
    <property type="molecule type" value="Genomic_DNA"/>
</dbReference>
<comment type="caution">
    <text evidence="1">The sequence shown here is derived from an EMBL/GenBank/DDBJ whole genome shotgun (WGS) entry which is preliminary data.</text>
</comment>
<gene>
    <name evidence="2" type="ORF">DET54_11929</name>
    <name evidence="1" type="ORF">DET56_101639</name>
</gene>
<evidence type="ECO:0000313" key="1">
    <source>
        <dbReference type="EMBL" id="PWW45430.1"/>
    </source>
</evidence>
<evidence type="ECO:0000313" key="4">
    <source>
        <dbReference type="Proteomes" id="UP000248827"/>
    </source>
</evidence>
<reference evidence="1 3" key="1">
    <citation type="submission" date="2018-05" db="EMBL/GenBank/DDBJ databases">
        <title>Freshwater and sediment microbial communities from various areas in North America, analyzing microbe dynamics in response to fracking.</title>
        <authorList>
            <person name="Lamendella R."/>
        </authorList>
    </citation>
    <scope>NUCLEOTIDE SEQUENCE [LARGE SCALE GENOMIC DNA]</scope>
    <source>
        <strain evidence="1 3">DB-3</strain>
        <strain evidence="2 4">NG-13</strain>
    </source>
</reference>
<dbReference type="Proteomes" id="UP000247078">
    <property type="component" value="Unassembled WGS sequence"/>
</dbReference>
<proteinExistence type="predicted"/>
<evidence type="ECO:0000313" key="3">
    <source>
        <dbReference type="Proteomes" id="UP000247078"/>
    </source>
</evidence>
<sequence length="61" mass="6711">MGLCKMLIYRRTRADVRTGSIIFSYVIESGGLTRASGGIFWCGKGCKDYENSLTEGKKITA</sequence>
<name>A0A855YI48_9BACL</name>
<dbReference type="AlphaFoldDB" id="A0A855YI48"/>
<dbReference type="EMBL" id="QLLI01000019">
    <property type="protein sequence ID" value="RAI86086.1"/>
    <property type="molecule type" value="Genomic_DNA"/>
</dbReference>
<organism evidence="1 3">
    <name type="scientific">Paenibacillus pabuli</name>
    <dbReference type="NCBI Taxonomy" id="1472"/>
    <lineage>
        <taxon>Bacteria</taxon>
        <taxon>Bacillati</taxon>
        <taxon>Bacillota</taxon>
        <taxon>Bacilli</taxon>
        <taxon>Bacillales</taxon>
        <taxon>Paenibacillaceae</taxon>
        <taxon>Paenibacillus</taxon>
    </lineage>
</organism>
<evidence type="ECO:0000313" key="2">
    <source>
        <dbReference type="EMBL" id="RAI86086.1"/>
    </source>
</evidence>
<protein>
    <submittedName>
        <fullName evidence="1">Uncharacterized protein</fullName>
    </submittedName>
</protein>
<accession>A0A855YI48</accession>